<proteinExistence type="predicted"/>
<name>A0AA38WGI4_9ASTR</name>
<keyword evidence="2" id="KW-1185">Reference proteome</keyword>
<organism evidence="1 2">
    <name type="scientific">Centaurea solstitialis</name>
    <name type="common">yellow star-thistle</name>
    <dbReference type="NCBI Taxonomy" id="347529"/>
    <lineage>
        <taxon>Eukaryota</taxon>
        <taxon>Viridiplantae</taxon>
        <taxon>Streptophyta</taxon>
        <taxon>Embryophyta</taxon>
        <taxon>Tracheophyta</taxon>
        <taxon>Spermatophyta</taxon>
        <taxon>Magnoliopsida</taxon>
        <taxon>eudicotyledons</taxon>
        <taxon>Gunneridae</taxon>
        <taxon>Pentapetalae</taxon>
        <taxon>asterids</taxon>
        <taxon>campanulids</taxon>
        <taxon>Asterales</taxon>
        <taxon>Asteraceae</taxon>
        <taxon>Carduoideae</taxon>
        <taxon>Cardueae</taxon>
        <taxon>Centaureinae</taxon>
        <taxon>Centaurea</taxon>
    </lineage>
</organism>
<dbReference type="EMBL" id="JARYMX010000002">
    <property type="protein sequence ID" value="KAJ9560332.1"/>
    <property type="molecule type" value="Genomic_DNA"/>
</dbReference>
<sequence>MLEGDVTGSPFLDLGLGSPSAIAHREPELRVVPAEGEEALGGAGEGGDFGWGRGRRWWLEENWDYGFDGRFAFLLWLDDSPTLMTFKIHHGGFFTKAPRRTSSMMDEIGYKNPTHVIYYFRILDMDLDYGLRALGNDIDVLKMLTHIKESKEVDT</sequence>
<dbReference type="Proteomes" id="UP001172457">
    <property type="component" value="Chromosome 2"/>
</dbReference>
<comment type="caution">
    <text evidence="1">The sequence shown here is derived from an EMBL/GenBank/DDBJ whole genome shotgun (WGS) entry which is preliminary data.</text>
</comment>
<reference evidence="1" key="1">
    <citation type="submission" date="2023-03" db="EMBL/GenBank/DDBJ databases">
        <title>Chromosome-scale reference genome and RAD-based genetic map of yellow starthistle (Centaurea solstitialis) reveal putative structural variation and QTLs associated with invader traits.</title>
        <authorList>
            <person name="Reatini B."/>
            <person name="Cang F.A."/>
            <person name="Jiang Q."/>
            <person name="Mckibben M.T.W."/>
            <person name="Barker M.S."/>
            <person name="Rieseberg L.H."/>
            <person name="Dlugosch K.M."/>
        </authorList>
    </citation>
    <scope>NUCLEOTIDE SEQUENCE</scope>
    <source>
        <strain evidence="1">CAN-66</strain>
        <tissue evidence="1">Leaf</tissue>
    </source>
</reference>
<gene>
    <name evidence="1" type="ORF">OSB04_005492</name>
</gene>
<accession>A0AA38WGI4</accession>
<protein>
    <submittedName>
        <fullName evidence="1">Uncharacterized protein</fullName>
    </submittedName>
</protein>
<dbReference type="AlphaFoldDB" id="A0AA38WGI4"/>
<evidence type="ECO:0000313" key="1">
    <source>
        <dbReference type="EMBL" id="KAJ9560332.1"/>
    </source>
</evidence>
<evidence type="ECO:0000313" key="2">
    <source>
        <dbReference type="Proteomes" id="UP001172457"/>
    </source>
</evidence>